<dbReference type="GO" id="GO:0005886">
    <property type="term" value="C:plasma membrane"/>
    <property type="evidence" value="ECO:0007669"/>
    <property type="project" value="TreeGrafter"/>
</dbReference>
<dbReference type="Gene3D" id="3.40.50.300">
    <property type="entry name" value="P-loop containing nucleotide triphosphate hydrolases"/>
    <property type="match status" value="1"/>
</dbReference>
<proteinExistence type="inferred from homology"/>
<dbReference type="EMBL" id="JAJJVO010000016">
    <property type="protein sequence ID" value="MCC9272855.1"/>
    <property type="molecule type" value="Genomic_DNA"/>
</dbReference>
<dbReference type="InterPro" id="IPR015854">
    <property type="entry name" value="ABC_transpr_LolD-like"/>
</dbReference>
<accession>A0A9E3ZR48</accession>
<dbReference type="SMART" id="SM00382">
    <property type="entry name" value="AAA"/>
    <property type="match status" value="1"/>
</dbReference>
<dbReference type="AlphaFoldDB" id="A0A9E3ZR48"/>
<dbReference type="InterPro" id="IPR027417">
    <property type="entry name" value="P-loop_NTPase"/>
</dbReference>
<dbReference type="InterPro" id="IPR003593">
    <property type="entry name" value="AAA+_ATPase"/>
</dbReference>
<evidence type="ECO:0000256" key="4">
    <source>
        <dbReference type="ARBA" id="ARBA00022840"/>
    </source>
</evidence>
<name>A0A9E3ZR48_9ENTE</name>
<evidence type="ECO:0000256" key="1">
    <source>
        <dbReference type="ARBA" id="ARBA00005417"/>
    </source>
</evidence>
<comment type="caution">
    <text evidence="8">The sequence shown here is derived from an EMBL/GenBank/DDBJ whole genome shotgun (WGS) entry which is preliminary data.</text>
</comment>
<dbReference type="FunFam" id="3.40.50.300:FF:000056">
    <property type="entry name" value="Cell division ATP-binding protein FtsE"/>
    <property type="match status" value="1"/>
</dbReference>
<keyword evidence="4 8" id="KW-0067">ATP-binding</keyword>
<evidence type="ECO:0000256" key="3">
    <source>
        <dbReference type="ARBA" id="ARBA00022741"/>
    </source>
</evidence>
<dbReference type="GO" id="GO:0022857">
    <property type="term" value="F:transmembrane transporter activity"/>
    <property type="evidence" value="ECO:0007669"/>
    <property type="project" value="TreeGrafter"/>
</dbReference>
<protein>
    <submittedName>
        <fullName evidence="8">ATP-binding cassette domain-containing protein</fullName>
    </submittedName>
</protein>
<evidence type="ECO:0000313" key="8">
    <source>
        <dbReference type="EMBL" id="MCC9272855.1"/>
    </source>
</evidence>
<reference evidence="8" key="1">
    <citation type="journal article" date="2021" name="PeerJ">
        <title>Extensive microbial diversity within the chicken gut microbiome revealed by metagenomics and culture.</title>
        <authorList>
            <person name="Gilroy R."/>
            <person name="Ravi A."/>
            <person name="Getino M."/>
            <person name="Pursley I."/>
            <person name="Horton D.L."/>
            <person name="Alikhan N.F."/>
            <person name="Baker D."/>
            <person name="Gharbi K."/>
            <person name="Hall N."/>
            <person name="Watson M."/>
            <person name="Adriaenssens E.M."/>
            <person name="Foster-Nyarko E."/>
            <person name="Jarju S."/>
            <person name="Secka A."/>
            <person name="Antonio M."/>
            <person name="Oren A."/>
            <person name="Chaudhuri R.R."/>
            <person name="La Ragione R."/>
            <person name="Hildebrand F."/>
            <person name="Pallen M.J."/>
        </authorList>
    </citation>
    <scope>NUCLEOTIDE SEQUENCE</scope>
    <source>
        <strain evidence="8">150</strain>
    </source>
</reference>
<dbReference type="Proteomes" id="UP000813384">
    <property type="component" value="Unassembled WGS sequence"/>
</dbReference>
<evidence type="ECO:0000256" key="6">
    <source>
        <dbReference type="ARBA" id="ARBA00055994"/>
    </source>
</evidence>
<feature type="domain" description="ABC transporter" evidence="7">
    <location>
        <begin position="2"/>
        <end position="235"/>
    </location>
</feature>
<comment type="catalytic activity">
    <reaction evidence="5">
        <text>ATP + H2O = ADP + phosphate + H(+)</text>
        <dbReference type="Rhea" id="RHEA:13065"/>
        <dbReference type="ChEBI" id="CHEBI:15377"/>
        <dbReference type="ChEBI" id="CHEBI:15378"/>
        <dbReference type="ChEBI" id="CHEBI:30616"/>
        <dbReference type="ChEBI" id="CHEBI:43474"/>
        <dbReference type="ChEBI" id="CHEBI:456216"/>
    </reaction>
</comment>
<dbReference type="Pfam" id="PF00005">
    <property type="entry name" value="ABC_tran"/>
    <property type="match status" value="1"/>
</dbReference>
<evidence type="ECO:0000256" key="2">
    <source>
        <dbReference type="ARBA" id="ARBA00022448"/>
    </source>
</evidence>
<gene>
    <name evidence="8" type="ORF">K8V42_00930</name>
</gene>
<comment type="function">
    <text evidence="6">Part of the ABC transporter FtsEX involved in cellular division. Has ATPase activity. Essential for cell division and viability.</text>
</comment>
<dbReference type="PROSITE" id="PS00211">
    <property type="entry name" value="ABC_TRANSPORTER_1"/>
    <property type="match status" value="1"/>
</dbReference>
<keyword evidence="2" id="KW-0813">Transport</keyword>
<dbReference type="InterPro" id="IPR003439">
    <property type="entry name" value="ABC_transporter-like_ATP-bd"/>
</dbReference>
<organism evidence="8 9">
    <name type="scientific">Enterococcus aquimarinus</name>
    <dbReference type="NCBI Taxonomy" id="328396"/>
    <lineage>
        <taxon>Bacteria</taxon>
        <taxon>Bacillati</taxon>
        <taxon>Bacillota</taxon>
        <taxon>Bacilli</taxon>
        <taxon>Lactobacillales</taxon>
        <taxon>Enterococcaceae</taxon>
        <taxon>Enterococcus</taxon>
    </lineage>
</organism>
<sequence length="236" mass="26847">MIKVKNVTKTYKNGQEALKNISFEIEQGEFVYCVGPSGSGKSTLFKMMAKEIEITDGSIQLNQYRVERLPSRQLFQLRRQVGIVAQEDLLLPNVSCFQNIAFSLKVLEKGTKEIREKTRQVLELVDMQDYQHRMPEELSVGQRKKIAIARALVTDPSVLLADEPTANLDIKSAVEVMKLFLKIHQKGTTVLLATHDSTMVNSVRQRVLELKHGHLIRDDIKGGYSLFSDPKDVYVW</sequence>
<evidence type="ECO:0000256" key="5">
    <source>
        <dbReference type="ARBA" id="ARBA00049360"/>
    </source>
</evidence>
<keyword evidence="3" id="KW-0547">Nucleotide-binding</keyword>
<dbReference type="SUPFAM" id="SSF52540">
    <property type="entry name" value="P-loop containing nucleoside triphosphate hydrolases"/>
    <property type="match status" value="1"/>
</dbReference>
<comment type="similarity">
    <text evidence="1">Belongs to the ABC transporter superfamily.</text>
</comment>
<reference evidence="8" key="2">
    <citation type="submission" date="2021-11" db="EMBL/GenBank/DDBJ databases">
        <authorList>
            <person name="Gilroy R."/>
        </authorList>
    </citation>
    <scope>NUCLEOTIDE SEQUENCE</scope>
    <source>
        <strain evidence="8">150</strain>
    </source>
</reference>
<dbReference type="GO" id="GO:0016887">
    <property type="term" value="F:ATP hydrolysis activity"/>
    <property type="evidence" value="ECO:0007669"/>
    <property type="project" value="InterPro"/>
</dbReference>
<dbReference type="PANTHER" id="PTHR24220:SF470">
    <property type="entry name" value="CELL DIVISION ATP-BINDING PROTEIN FTSE"/>
    <property type="match status" value="1"/>
</dbReference>
<dbReference type="GO" id="GO:0005524">
    <property type="term" value="F:ATP binding"/>
    <property type="evidence" value="ECO:0007669"/>
    <property type="project" value="UniProtKB-KW"/>
</dbReference>
<dbReference type="PROSITE" id="PS50893">
    <property type="entry name" value="ABC_TRANSPORTER_2"/>
    <property type="match status" value="1"/>
</dbReference>
<evidence type="ECO:0000313" key="9">
    <source>
        <dbReference type="Proteomes" id="UP000813384"/>
    </source>
</evidence>
<dbReference type="InterPro" id="IPR017871">
    <property type="entry name" value="ABC_transporter-like_CS"/>
</dbReference>
<evidence type="ECO:0000259" key="7">
    <source>
        <dbReference type="PROSITE" id="PS50893"/>
    </source>
</evidence>
<dbReference type="PANTHER" id="PTHR24220">
    <property type="entry name" value="IMPORT ATP-BINDING PROTEIN"/>
    <property type="match status" value="1"/>
</dbReference>